<organism evidence="2 3">
    <name type="scientific">Perkinsus olseni</name>
    <name type="common">Perkinsus atlanticus</name>
    <dbReference type="NCBI Taxonomy" id="32597"/>
    <lineage>
        <taxon>Eukaryota</taxon>
        <taxon>Sar</taxon>
        <taxon>Alveolata</taxon>
        <taxon>Perkinsozoa</taxon>
        <taxon>Perkinsea</taxon>
        <taxon>Perkinsida</taxon>
        <taxon>Perkinsidae</taxon>
        <taxon>Perkinsus</taxon>
    </lineage>
</organism>
<dbReference type="Proteomes" id="UP000574390">
    <property type="component" value="Unassembled WGS sequence"/>
</dbReference>
<reference evidence="2 3" key="1">
    <citation type="submission" date="2020-04" db="EMBL/GenBank/DDBJ databases">
        <title>Perkinsus olseni comparative genomics.</title>
        <authorList>
            <person name="Bogema D.R."/>
        </authorList>
    </citation>
    <scope>NUCLEOTIDE SEQUENCE [LARGE SCALE GENOMIC DNA]</scope>
    <source>
        <strain evidence="2">ATCC PRA-205</strain>
    </source>
</reference>
<gene>
    <name evidence="2" type="ORF">FOZ62_024291</name>
</gene>
<evidence type="ECO:0000256" key="1">
    <source>
        <dbReference type="SAM" id="MobiDB-lite"/>
    </source>
</evidence>
<comment type="caution">
    <text evidence="2">The sequence shown here is derived from an EMBL/GenBank/DDBJ whole genome shotgun (WGS) entry which is preliminary data.</text>
</comment>
<proteinExistence type="predicted"/>
<evidence type="ECO:0000313" key="3">
    <source>
        <dbReference type="Proteomes" id="UP000574390"/>
    </source>
</evidence>
<dbReference type="AlphaFoldDB" id="A0A7J6N9L0"/>
<dbReference type="EMBL" id="JABANM010037946">
    <property type="protein sequence ID" value="KAF4679581.1"/>
    <property type="molecule type" value="Genomic_DNA"/>
</dbReference>
<evidence type="ECO:0000313" key="2">
    <source>
        <dbReference type="EMBL" id="KAF4679581.1"/>
    </source>
</evidence>
<accession>A0A7J6N9L0</accession>
<feature type="region of interest" description="Disordered" evidence="1">
    <location>
        <begin position="72"/>
        <end position="91"/>
    </location>
</feature>
<protein>
    <submittedName>
        <fullName evidence="2">Uncharacterized protein</fullName>
    </submittedName>
</protein>
<name>A0A7J6N9L0_PEROL</name>
<sequence length="91" mass="9765">MYRKVRSPRLSVDEILHDELYKLKLVDGGGESHRGVTGLLYQHDGMELLSEKHEPAPLTQVEAAPVTAGGSALEINSGVGGDDPCESHEAV</sequence>